<dbReference type="AlphaFoldDB" id="A0A6M3K7C7"/>
<name>A0A6M3K7C7_9ZZZZ</name>
<reference evidence="2" key="1">
    <citation type="submission" date="2020-03" db="EMBL/GenBank/DDBJ databases">
        <title>The deep terrestrial virosphere.</title>
        <authorList>
            <person name="Holmfeldt K."/>
            <person name="Nilsson E."/>
            <person name="Simone D."/>
            <person name="Lopez-Fernandez M."/>
            <person name="Wu X."/>
            <person name="de Brujin I."/>
            <person name="Lundin D."/>
            <person name="Andersson A."/>
            <person name="Bertilsson S."/>
            <person name="Dopson M."/>
        </authorList>
    </citation>
    <scope>NUCLEOTIDE SEQUENCE</scope>
    <source>
        <strain evidence="2">MM415A01250</strain>
        <strain evidence="3">MM415B03576</strain>
    </source>
</reference>
<feature type="compositionally biased region" description="Polar residues" evidence="1">
    <location>
        <begin position="134"/>
        <end position="143"/>
    </location>
</feature>
<dbReference type="EMBL" id="MT142936">
    <property type="protein sequence ID" value="QJA90777.1"/>
    <property type="molecule type" value="Genomic_DNA"/>
</dbReference>
<evidence type="ECO:0000313" key="2">
    <source>
        <dbReference type="EMBL" id="QJA77680.1"/>
    </source>
</evidence>
<feature type="region of interest" description="Disordered" evidence="1">
    <location>
        <begin position="1"/>
        <end position="21"/>
    </location>
</feature>
<protein>
    <submittedName>
        <fullName evidence="2">Uncharacterized protein</fullName>
    </submittedName>
</protein>
<evidence type="ECO:0000256" key="1">
    <source>
        <dbReference type="SAM" id="MobiDB-lite"/>
    </source>
</evidence>
<feature type="region of interest" description="Disordered" evidence="1">
    <location>
        <begin position="114"/>
        <end position="143"/>
    </location>
</feature>
<organism evidence="2">
    <name type="scientific">viral metagenome</name>
    <dbReference type="NCBI Taxonomy" id="1070528"/>
    <lineage>
        <taxon>unclassified sequences</taxon>
        <taxon>metagenomes</taxon>
        <taxon>organismal metagenomes</taxon>
    </lineage>
</organism>
<sequence>MSRKDSGPVPSRRHARRGAKSSVNLTAREISYLLADNARGRLPAQVRRDFNAEFGRNICSRTVNYHLSWAQDRVKAYAAAIAQRGELTVMQEVMGMLDPVVQARSDAPIFARYASQLPPDYKPRPDDVPPVQETGGNTSDPEV</sequence>
<proteinExistence type="predicted"/>
<accession>A0A6M3K7C7</accession>
<evidence type="ECO:0000313" key="3">
    <source>
        <dbReference type="EMBL" id="QJA90777.1"/>
    </source>
</evidence>
<dbReference type="EMBL" id="MT142295">
    <property type="protein sequence ID" value="QJA77680.1"/>
    <property type="molecule type" value="Genomic_DNA"/>
</dbReference>
<gene>
    <name evidence="2" type="ORF">MM415A01250_0024</name>
    <name evidence="3" type="ORF">MM415B03576_0010</name>
</gene>